<dbReference type="GO" id="GO:0005085">
    <property type="term" value="F:guanyl-nucleotide exchange factor activity"/>
    <property type="evidence" value="ECO:0007669"/>
    <property type="project" value="InterPro"/>
</dbReference>
<sequence length="424" mass="49001">MAEISTIRVILKEGQCFHNIAIASYGMLSGISILSNWQFRENQEIDLMNLFKVTLSNVHMQNTCFYDDIPCSRIDAEDITVFSSIFVIPVNNRMTPHCIAFFIESKYVKKSPYITNLIYKRLHLISLLVKSSITENDFIYANLTPDIRSIALSCIFVFEAGIDHEKIEFNTLFLNDITFYAACLQSHLQTQMVTVIETDNENNAKLLFDLLSFFLLPEQRKLSSRKIHEFPVPGLFLQCISPQSEIPYPEFFQFTTPITYVRLNEKTIFSSNNCILQNMIANEYAESILFAVNLTEEEHYVRMSKLKKQYSMEEIIKPAESIINILKSFGKVPLSFCPVICQQKLAELVQQAVLIIEISNSMVEQSKSKYLSSTQKMIISELLQNLGKEEMKMITAIAQMFDEKFYQRFYSGRQEVFKQMIVTI</sequence>
<dbReference type="Proteomes" id="UP000179807">
    <property type="component" value="Unassembled WGS sequence"/>
</dbReference>
<proteinExistence type="predicted"/>
<evidence type="ECO:0000313" key="1">
    <source>
        <dbReference type="EMBL" id="OHT13202.1"/>
    </source>
</evidence>
<dbReference type="OrthoDB" id="10602704at2759"/>
<accession>A0A1J4KQ12</accession>
<keyword evidence="2" id="KW-1185">Reference proteome</keyword>
<reference evidence="1" key="1">
    <citation type="submission" date="2016-10" db="EMBL/GenBank/DDBJ databases">
        <authorList>
            <person name="Benchimol M."/>
            <person name="Almeida L.G."/>
            <person name="Vasconcelos A.T."/>
            <person name="Perreira-Neves A."/>
            <person name="Rosa I.A."/>
            <person name="Tasca T."/>
            <person name="Bogo M.R."/>
            <person name="de Souza W."/>
        </authorList>
    </citation>
    <scope>NUCLEOTIDE SEQUENCE [LARGE SCALE GENOMIC DNA]</scope>
    <source>
        <strain evidence="1">K</strain>
    </source>
</reference>
<organism evidence="1 2">
    <name type="scientific">Tritrichomonas foetus</name>
    <dbReference type="NCBI Taxonomy" id="1144522"/>
    <lineage>
        <taxon>Eukaryota</taxon>
        <taxon>Metamonada</taxon>
        <taxon>Parabasalia</taxon>
        <taxon>Tritrichomonadida</taxon>
        <taxon>Tritrichomonadidae</taxon>
        <taxon>Tritrichomonas</taxon>
    </lineage>
</organism>
<name>A0A1J4KQ12_9EUKA</name>
<dbReference type="PANTHER" id="PTHR31855:SF2">
    <property type="entry name" value="GUANINE NUCLEOTIDE EXCHANGE FACTOR C9ORF72"/>
    <property type="match status" value="1"/>
</dbReference>
<dbReference type="InterPro" id="IPR027819">
    <property type="entry name" value="C9orf72"/>
</dbReference>
<evidence type="ECO:0000313" key="2">
    <source>
        <dbReference type="Proteomes" id="UP000179807"/>
    </source>
</evidence>
<dbReference type="VEuPathDB" id="TrichDB:TRFO_16766"/>
<dbReference type="AlphaFoldDB" id="A0A1J4KQ12"/>
<comment type="caution">
    <text evidence="1">The sequence shown here is derived from an EMBL/GenBank/DDBJ whole genome shotgun (WGS) entry which is preliminary data.</text>
</comment>
<dbReference type="PANTHER" id="PTHR31855">
    <property type="entry name" value="GUANINE NUCLEOTIDE EXCHANGE C9ORF72"/>
    <property type="match status" value="1"/>
</dbReference>
<gene>
    <name evidence="1" type="ORF">TRFO_16766</name>
</gene>
<protein>
    <submittedName>
        <fullName evidence="1">Uncharacterized protein</fullName>
    </submittedName>
</protein>
<dbReference type="Pfam" id="PF15019">
    <property type="entry name" value="C9orf72-like"/>
    <property type="match status" value="1"/>
</dbReference>
<dbReference type="EMBL" id="MLAK01000546">
    <property type="protein sequence ID" value="OHT13202.1"/>
    <property type="molecule type" value="Genomic_DNA"/>
</dbReference>
<dbReference type="RefSeq" id="XP_068366338.1">
    <property type="nucleotide sequence ID" value="XM_068499178.1"/>
</dbReference>
<dbReference type="GeneID" id="94833882"/>
<dbReference type="PROSITE" id="PS51835">
    <property type="entry name" value="DENN_C9ORF72"/>
    <property type="match status" value="1"/>
</dbReference>